<feature type="domain" description="NADP-dependent oxidoreductase" evidence="4">
    <location>
        <begin position="20"/>
        <end position="281"/>
    </location>
</feature>
<keyword evidence="3" id="KW-0560">Oxidoreductase</keyword>
<dbReference type="PANTHER" id="PTHR43827:SF3">
    <property type="entry name" value="NADP-DEPENDENT OXIDOREDUCTASE DOMAIN-CONTAINING PROTEIN"/>
    <property type="match status" value="1"/>
</dbReference>
<dbReference type="RefSeq" id="XP_031861363.1">
    <property type="nucleotide sequence ID" value="XM_032004498.1"/>
</dbReference>
<comment type="similarity">
    <text evidence="1">Belongs to the aldo/keto reductase family.</text>
</comment>
<reference evidence="5" key="1">
    <citation type="submission" date="2017-08" db="EMBL/GenBank/DDBJ databases">
        <authorList>
            <person name="Cuomo C."/>
            <person name="Billmyre B."/>
            <person name="Heitman J."/>
        </authorList>
    </citation>
    <scope>NUCLEOTIDE SEQUENCE</scope>
    <source>
        <strain evidence="5">CBS 12478</strain>
    </source>
</reference>
<reference evidence="5" key="2">
    <citation type="submission" date="2024-01" db="EMBL/GenBank/DDBJ databases">
        <title>Comparative genomics of Cryptococcus and Kwoniella reveals pathogenesis evolution and contrasting modes of karyotype evolution via chromosome fusion or intercentromeric recombination.</title>
        <authorList>
            <person name="Coelho M.A."/>
            <person name="David-Palma M."/>
            <person name="Shea T."/>
            <person name="Bowers K."/>
            <person name="McGinley-Smith S."/>
            <person name="Mohammad A.W."/>
            <person name="Gnirke A."/>
            <person name="Yurkov A.M."/>
            <person name="Nowrousian M."/>
            <person name="Sun S."/>
            <person name="Cuomo C.A."/>
            <person name="Heitman J."/>
        </authorList>
    </citation>
    <scope>NUCLEOTIDE SEQUENCE</scope>
    <source>
        <strain evidence="5">CBS 12478</strain>
    </source>
</reference>
<name>A0A5M6C4L9_9TREE</name>
<dbReference type="GeneID" id="43588633"/>
<evidence type="ECO:0000313" key="6">
    <source>
        <dbReference type="Proteomes" id="UP000322225"/>
    </source>
</evidence>
<dbReference type="PRINTS" id="PR00069">
    <property type="entry name" value="ALDKETRDTASE"/>
</dbReference>
<sequence length="308" mass="33781">MTRTITLSDGKKIPALGWGNGSGGLGRNPGKAQPAGLYALKAGIHHIDTAQIYETEEAASSTIKESGLDKKDIWVTTKIGKQGLAIDPKVIRENVQSSLDKLGFKPDLYLVHNPFVPEAGKGNIAKFWTILEDLVKDGTLEGVSLGVSNFRPQDLKEVLEVATIKPVANQLEYHPYTLSHIQPVLDICAENNITIESYGPLTPLLRHPTGGPIKPILERIATRLSKEAGKTVPPSSVLLLWTIQKGVVAVSTSGKEENIKTLAEVDGLPDLTQDEIKEIEETGRKVHFRHYREHMEKDFPLPDLPKDL</sequence>
<dbReference type="Gene3D" id="3.20.20.100">
    <property type="entry name" value="NADP-dependent oxidoreductase domain"/>
    <property type="match status" value="1"/>
</dbReference>
<dbReference type="KEGG" id="ksn:43588633"/>
<evidence type="ECO:0000256" key="2">
    <source>
        <dbReference type="ARBA" id="ARBA00022857"/>
    </source>
</evidence>
<keyword evidence="6" id="KW-1185">Reference proteome</keyword>
<dbReference type="InterPro" id="IPR020471">
    <property type="entry name" value="AKR"/>
</dbReference>
<gene>
    <name evidence="5" type="ORF">CI109_102346</name>
</gene>
<dbReference type="PIRSF" id="PIRSF000097">
    <property type="entry name" value="AKR"/>
    <property type="match status" value="1"/>
</dbReference>
<evidence type="ECO:0000313" key="5">
    <source>
        <dbReference type="EMBL" id="WWD17901.1"/>
    </source>
</evidence>
<proteinExistence type="inferred from homology"/>
<dbReference type="Pfam" id="PF00248">
    <property type="entry name" value="Aldo_ket_red"/>
    <property type="match status" value="1"/>
</dbReference>
<dbReference type="GO" id="GO:0016616">
    <property type="term" value="F:oxidoreductase activity, acting on the CH-OH group of donors, NAD or NADP as acceptor"/>
    <property type="evidence" value="ECO:0007669"/>
    <property type="project" value="UniProtKB-ARBA"/>
</dbReference>
<dbReference type="PANTHER" id="PTHR43827">
    <property type="entry name" value="2,5-DIKETO-D-GLUCONIC ACID REDUCTASE"/>
    <property type="match status" value="1"/>
</dbReference>
<dbReference type="InterPro" id="IPR036812">
    <property type="entry name" value="NAD(P)_OxRdtase_dom_sf"/>
</dbReference>
<dbReference type="Proteomes" id="UP000322225">
    <property type="component" value="Chromosome 4"/>
</dbReference>
<organism evidence="5 6">
    <name type="scientific">Kwoniella shandongensis</name>
    <dbReference type="NCBI Taxonomy" id="1734106"/>
    <lineage>
        <taxon>Eukaryota</taxon>
        <taxon>Fungi</taxon>
        <taxon>Dikarya</taxon>
        <taxon>Basidiomycota</taxon>
        <taxon>Agaricomycotina</taxon>
        <taxon>Tremellomycetes</taxon>
        <taxon>Tremellales</taxon>
        <taxon>Cryptococcaceae</taxon>
        <taxon>Kwoniella</taxon>
    </lineage>
</organism>
<accession>A0A5M6C4L9</accession>
<dbReference type="OrthoDB" id="416253at2759"/>
<dbReference type="SUPFAM" id="SSF51430">
    <property type="entry name" value="NAD(P)-linked oxidoreductase"/>
    <property type="match status" value="1"/>
</dbReference>
<keyword evidence="2" id="KW-0521">NADP</keyword>
<evidence type="ECO:0000259" key="4">
    <source>
        <dbReference type="Pfam" id="PF00248"/>
    </source>
</evidence>
<evidence type="ECO:0000256" key="1">
    <source>
        <dbReference type="ARBA" id="ARBA00007905"/>
    </source>
</evidence>
<protein>
    <recommendedName>
        <fullName evidence="4">NADP-dependent oxidoreductase domain-containing protein</fullName>
    </recommendedName>
</protein>
<dbReference type="InterPro" id="IPR023210">
    <property type="entry name" value="NADP_OxRdtase_dom"/>
</dbReference>
<dbReference type="EMBL" id="CP144054">
    <property type="protein sequence ID" value="WWD17901.1"/>
    <property type="molecule type" value="Genomic_DNA"/>
</dbReference>
<evidence type="ECO:0000256" key="3">
    <source>
        <dbReference type="ARBA" id="ARBA00023002"/>
    </source>
</evidence>
<dbReference type="AlphaFoldDB" id="A0A5M6C4L9"/>